<proteinExistence type="predicted"/>
<feature type="compositionally biased region" description="Basic and acidic residues" evidence="3">
    <location>
        <begin position="336"/>
        <end position="345"/>
    </location>
</feature>
<dbReference type="STRING" id="1569628.A0A316UZS6"/>
<dbReference type="AlphaFoldDB" id="A0A316UZS6"/>
<feature type="compositionally biased region" description="Polar residues" evidence="3">
    <location>
        <begin position="175"/>
        <end position="194"/>
    </location>
</feature>
<dbReference type="SMART" id="SM00326">
    <property type="entry name" value="SH3"/>
    <property type="match status" value="1"/>
</dbReference>
<evidence type="ECO:0000256" key="3">
    <source>
        <dbReference type="SAM" id="MobiDB-lite"/>
    </source>
</evidence>
<accession>A0A316UZS6</accession>
<dbReference type="InterPro" id="IPR001452">
    <property type="entry name" value="SH3_domain"/>
</dbReference>
<feature type="compositionally biased region" description="Low complexity" evidence="3">
    <location>
        <begin position="60"/>
        <end position="75"/>
    </location>
</feature>
<keyword evidence="6" id="KW-1185">Reference proteome</keyword>
<evidence type="ECO:0000256" key="2">
    <source>
        <dbReference type="PROSITE-ProRule" id="PRU00192"/>
    </source>
</evidence>
<evidence type="ECO:0000256" key="1">
    <source>
        <dbReference type="ARBA" id="ARBA00022443"/>
    </source>
</evidence>
<organism evidence="5 6">
    <name type="scientific">Jaminaea rosea</name>
    <dbReference type="NCBI Taxonomy" id="1569628"/>
    <lineage>
        <taxon>Eukaryota</taxon>
        <taxon>Fungi</taxon>
        <taxon>Dikarya</taxon>
        <taxon>Basidiomycota</taxon>
        <taxon>Ustilaginomycotina</taxon>
        <taxon>Exobasidiomycetes</taxon>
        <taxon>Microstromatales</taxon>
        <taxon>Microstromatales incertae sedis</taxon>
        <taxon>Jaminaea</taxon>
    </lineage>
</organism>
<protein>
    <recommendedName>
        <fullName evidence="4">SH3 domain-containing protein</fullName>
    </recommendedName>
</protein>
<feature type="region of interest" description="Disordered" evidence="3">
    <location>
        <begin position="1"/>
        <end position="318"/>
    </location>
</feature>
<dbReference type="RefSeq" id="XP_025365096.1">
    <property type="nucleotide sequence ID" value="XM_025503559.1"/>
</dbReference>
<dbReference type="Gene3D" id="2.30.30.40">
    <property type="entry name" value="SH3 Domains"/>
    <property type="match status" value="1"/>
</dbReference>
<feature type="compositionally biased region" description="Low complexity" evidence="3">
    <location>
        <begin position="282"/>
        <end position="297"/>
    </location>
</feature>
<keyword evidence="1 2" id="KW-0728">SH3 domain</keyword>
<dbReference type="CDD" id="cd00174">
    <property type="entry name" value="SH3"/>
    <property type="match status" value="1"/>
</dbReference>
<dbReference type="OrthoDB" id="5340910at2759"/>
<dbReference type="Pfam" id="PF00018">
    <property type="entry name" value="SH3_1"/>
    <property type="match status" value="1"/>
</dbReference>
<feature type="compositionally biased region" description="Low complexity" evidence="3">
    <location>
        <begin position="1"/>
        <end position="45"/>
    </location>
</feature>
<dbReference type="InterPro" id="IPR036028">
    <property type="entry name" value="SH3-like_dom_sf"/>
</dbReference>
<dbReference type="Proteomes" id="UP000245884">
    <property type="component" value="Unassembled WGS sequence"/>
</dbReference>
<evidence type="ECO:0000259" key="4">
    <source>
        <dbReference type="PROSITE" id="PS50002"/>
    </source>
</evidence>
<feature type="compositionally biased region" description="Low complexity" evidence="3">
    <location>
        <begin position="195"/>
        <end position="218"/>
    </location>
</feature>
<feature type="compositionally biased region" description="Acidic residues" evidence="3">
    <location>
        <begin position="405"/>
        <end position="416"/>
    </location>
</feature>
<feature type="compositionally biased region" description="Acidic residues" evidence="3">
    <location>
        <begin position="364"/>
        <end position="378"/>
    </location>
</feature>
<reference evidence="5 6" key="1">
    <citation type="journal article" date="2018" name="Mol. Biol. Evol.">
        <title>Broad Genomic Sampling Reveals a Smut Pathogenic Ancestry of the Fungal Clade Ustilaginomycotina.</title>
        <authorList>
            <person name="Kijpornyongpan T."/>
            <person name="Mondo S.J."/>
            <person name="Barry K."/>
            <person name="Sandor L."/>
            <person name="Lee J."/>
            <person name="Lipzen A."/>
            <person name="Pangilinan J."/>
            <person name="LaButti K."/>
            <person name="Hainaut M."/>
            <person name="Henrissat B."/>
            <person name="Grigoriev I.V."/>
            <person name="Spatafora J.W."/>
            <person name="Aime M.C."/>
        </authorList>
    </citation>
    <scope>NUCLEOTIDE SEQUENCE [LARGE SCALE GENOMIC DNA]</scope>
    <source>
        <strain evidence="5 6">MCA 5214</strain>
    </source>
</reference>
<feature type="region of interest" description="Disordered" evidence="3">
    <location>
        <begin position="336"/>
        <end position="453"/>
    </location>
</feature>
<dbReference type="PROSITE" id="PS50002">
    <property type="entry name" value="SH3"/>
    <property type="match status" value="1"/>
</dbReference>
<evidence type="ECO:0000313" key="6">
    <source>
        <dbReference type="Proteomes" id="UP000245884"/>
    </source>
</evidence>
<dbReference type="EMBL" id="KZ819662">
    <property type="protein sequence ID" value="PWN30484.1"/>
    <property type="molecule type" value="Genomic_DNA"/>
</dbReference>
<feature type="domain" description="SH3" evidence="4">
    <location>
        <begin position="453"/>
        <end position="519"/>
    </location>
</feature>
<dbReference type="SUPFAM" id="SSF50044">
    <property type="entry name" value="SH3-domain"/>
    <property type="match status" value="1"/>
</dbReference>
<gene>
    <name evidence="5" type="ORF">BDZ90DRAFT_15396</name>
</gene>
<sequence length="521" mass="52761">MESGVPATMAASASTATSLPLSAPATASSSSSTSSTQPLTLTSQAGSDDQPAERAQQPLSAPSTGGSTAATGSSTRDASLGREGAEGTGELGQAGLPAADATTPPPDEYPSFSGGFVPPPEGERQPLTNFALPEGRSRAVAQQSETAAVSSTSTPLQVSSGISAGPRTPAHRPTPLSQTSQAAQSQVDPVTSQLSSASMSDAPESSSTAAEASGSSSPPRAPAPPPSQPQRRRSSSTERSARNRVSSGSSSSSSAAAGPAIATVASLATADAGPSGSFTPLGQSQMGSSSAASMTSSWDASRLSVRKSKTAEAWDSASRPASLALIPVKVRDFAFPETDPRHVGARDVSQPGGGQDGRYHLQEESGEVEEEYEDDEADVGVGLGRWRRPAAGGASGDDWGPSAGYDEDDDDVEFEGDQGQRGASLEQERQGSGGFVASSSTASGGVPMSVDSLTPGTYRVLYDFEAEEEHELSCAVGDQVEVVGSIEGGWAVGRKREESISGTGREGLVPEGYLEWVGTSG</sequence>
<feature type="compositionally biased region" description="Polar residues" evidence="3">
    <location>
        <begin position="140"/>
        <end position="162"/>
    </location>
</feature>
<feature type="compositionally biased region" description="Pro residues" evidence="3">
    <location>
        <begin position="219"/>
        <end position="228"/>
    </location>
</feature>
<feature type="compositionally biased region" description="Low complexity" evidence="3">
    <location>
        <begin position="243"/>
        <end position="266"/>
    </location>
</feature>
<evidence type="ECO:0000313" key="5">
    <source>
        <dbReference type="EMBL" id="PWN30484.1"/>
    </source>
</evidence>
<name>A0A316UZS6_9BASI</name>
<dbReference type="GeneID" id="37025382"/>